<organism evidence="1 2">
    <name type="scientific">Actinoallomurus iriomotensis</name>
    <dbReference type="NCBI Taxonomy" id="478107"/>
    <lineage>
        <taxon>Bacteria</taxon>
        <taxon>Bacillati</taxon>
        <taxon>Actinomycetota</taxon>
        <taxon>Actinomycetes</taxon>
        <taxon>Streptosporangiales</taxon>
        <taxon>Thermomonosporaceae</taxon>
        <taxon>Actinoallomurus</taxon>
    </lineage>
</organism>
<dbReference type="Proteomes" id="UP001165135">
    <property type="component" value="Unassembled WGS sequence"/>
</dbReference>
<dbReference type="AlphaFoldDB" id="A0A9W6RCG6"/>
<dbReference type="RefSeq" id="WP_285618531.1">
    <property type="nucleotide sequence ID" value="NZ_BSTJ01000001.1"/>
</dbReference>
<comment type="caution">
    <text evidence="1">The sequence shown here is derived from an EMBL/GenBank/DDBJ whole genome shotgun (WGS) entry which is preliminary data.</text>
</comment>
<evidence type="ECO:0000313" key="1">
    <source>
        <dbReference type="EMBL" id="GLY73271.1"/>
    </source>
</evidence>
<proteinExistence type="predicted"/>
<protein>
    <submittedName>
        <fullName evidence="1">Uncharacterized protein</fullName>
    </submittedName>
</protein>
<sequence>MARIQRLSDDHWHALDPTCGAMDADAWMGPAGRRFGSSVRSDRVELRGQLSQAVRNAQAKLAAVPKIS</sequence>
<dbReference type="EMBL" id="BSTJ01000001">
    <property type="protein sequence ID" value="GLY73271.1"/>
    <property type="molecule type" value="Genomic_DNA"/>
</dbReference>
<reference evidence="1" key="1">
    <citation type="submission" date="2023-03" db="EMBL/GenBank/DDBJ databases">
        <title>Actinoallomurus iriomotensis NBRC 103681.</title>
        <authorList>
            <person name="Ichikawa N."/>
            <person name="Sato H."/>
            <person name="Tonouchi N."/>
        </authorList>
    </citation>
    <scope>NUCLEOTIDE SEQUENCE</scope>
    <source>
        <strain evidence="1">NBRC 103681</strain>
    </source>
</reference>
<name>A0A9W6RCG6_9ACTN</name>
<accession>A0A9W6RCG6</accession>
<gene>
    <name evidence="1" type="ORF">Airi01_015380</name>
</gene>
<evidence type="ECO:0000313" key="2">
    <source>
        <dbReference type="Proteomes" id="UP001165135"/>
    </source>
</evidence>